<organism evidence="1 2">
    <name type="scientific">Melastoma candidum</name>
    <dbReference type="NCBI Taxonomy" id="119954"/>
    <lineage>
        <taxon>Eukaryota</taxon>
        <taxon>Viridiplantae</taxon>
        <taxon>Streptophyta</taxon>
        <taxon>Embryophyta</taxon>
        <taxon>Tracheophyta</taxon>
        <taxon>Spermatophyta</taxon>
        <taxon>Magnoliopsida</taxon>
        <taxon>eudicotyledons</taxon>
        <taxon>Gunneridae</taxon>
        <taxon>Pentapetalae</taxon>
        <taxon>rosids</taxon>
        <taxon>malvids</taxon>
        <taxon>Myrtales</taxon>
        <taxon>Melastomataceae</taxon>
        <taxon>Melastomatoideae</taxon>
        <taxon>Melastomateae</taxon>
        <taxon>Melastoma</taxon>
    </lineage>
</organism>
<keyword evidence="2" id="KW-1185">Reference proteome</keyword>
<comment type="caution">
    <text evidence="1">The sequence shown here is derived from an EMBL/GenBank/DDBJ whole genome shotgun (WGS) entry which is preliminary data.</text>
</comment>
<dbReference type="Proteomes" id="UP001057402">
    <property type="component" value="Chromosome 2"/>
</dbReference>
<accession>A0ACB9S400</accession>
<gene>
    <name evidence="1" type="ORF">MLD38_002517</name>
</gene>
<evidence type="ECO:0000313" key="1">
    <source>
        <dbReference type="EMBL" id="KAI4384348.1"/>
    </source>
</evidence>
<dbReference type="EMBL" id="CM042881">
    <property type="protein sequence ID" value="KAI4384348.1"/>
    <property type="molecule type" value="Genomic_DNA"/>
</dbReference>
<evidence type="ECO:0000313" key="2">
    <source>
        <dbReference type="Proteomes" id="UP001057402"/>
    </source>
</evidence>
<sequence length="131" mass="13582">MKGLENGGATLSCTGGAVPNDLNGIRAGVLVNNTSKSKTKDESDTETSWGKQTDKVLAASEATTNNVNGNGVTGSVNPVRTEESSGPTHDMLDGMELSYWLDTGSDDALGEGDFFGLDIPMDDLSNVGLLL</sequence>
<name>A0ACB9S400_9MYRT</name>
<reference evidence="2" key="1">
    <citation type="journal article" date="2023" name="Front. Plant Sci.">
        <title>Chromosomal-level genome assembly of Melastoma candidum provides insights into trichome evolution.</title>
        <authorList>
            <person name="Zhong Y."/>
            <person name="Wu W."/>
            <person name="Sun C."/>
            <person name="Zou P."/>
            <person name="Liu Y."/>
            <person name="Dai S."/>
            <person name="Zhou R."/>
        </authorList>
    </citation>
    <scope>NUCLEOTIDE SEQUENCE [LARGE SCALE GENOMIC DNA]</scope>
</reference>
<proteinExistence type="predicted"/>
<protein>
    <submittedName>
        <fullName evidence="1">Uncharacterized protein</fullName>
    </submittedName>
</protein>